<feature type="signal peptide" evidence="2">
    <location>
        <begin position="1"/>
        <end position="20"/>
    </location>
</feature>
<evidence type="ECO:0000313" key="4">
    <source>
        <dbReference type="EMBL" id="KKS41575.1"/>
    </source>
</evidence>
<name>A0A0G0YYC2_9BACT</name>
<dbReference type="InterPro" id="IPR011055">
    <property type="entry name" value="Dup_hybrid_motif"/>
</dbReference>
<organism evidence="4 5">
    <name type="scientific">candidate division CPR1 bacterium GW2011_GWA2_42_17</name>
    <dbReference type="NCBI Taxonomy" id="1618341"/>
    <lineage>
        <taxon>Bacteria</taxon>
        <taxon>candidate division CPR1</taxon>
    </lineage>
</organism>
<dbReference type="PROSITE" id="PS51257">
    <property type="entry name" value="PROKAR_LIPOPROTEIN"/>
    <property type="match status" value="1"/>
</dbReference>
<keyword evidence="2" id="KW-0732">Signal</keyword>
<evidence type="ECO:0000259" key="3">
    <source>
        <dbReference type="Pfam" id="PF01551"/>
    </source>
</evidence>
<evidence type="ECO:0000313" key="5">
    <source>
        <dbReference type="Proteomes" id="UP000034875"/>
    </source>
</evidence>
<dbReference type="CDD" id="cd12797">
    <property type="entry name" value="M23_peptidase"/>
    <property type="match status" value="1"/>
</dbReference>
<feature type="domain" description="M23ase beta-sheet core" evidence="3">
    <location>
        <begin position="69"/>
        <end position="184"/>
    </location>
</feature>
<evidence type="ECO:0000256" key="1">
    <source>
        <dbReference type="SAM" id="MobiDB-lite"/>
    </source>
</evidence>
<accession>A0A0G0YYC2</accession>
<dbReference type="InterPro" id="IPR016047">
    <property type="entry name" value="M23ase_b-sheet_dom"/>
</dbReference>
<reference evidence="4 5" key="1">
    <citation type="journal article" date="2015" name="Nature">
        <title>rRNA introns, odd ribosomes, and small enigmatic genomes across a large radiation of phyla.</title>
        <authorList>
            <person name="Brown C.T."/>
            <person name="Hug L.A."/>
            <person name="Thomas B.C."/>
            <person name="Sharon I."/>
            <person name="Castelle C.J."/>
            <person name="Singh A."/>
            <person name="Wilkins M.J."/>
            <person name="Williams K.H."/>
            <person name="Banfield J.F."/>
        </authorList>
    </citation>
    <scope>NUCLEOTIDE SEQUENCE [LARGE SCALE GENOMIC DNA]</scope>
</reference>
<dbReference type="EMBL" id="LCCZ01000053">
    <property type="protein sequence ID" value="KKS41575.1"/>
    <property type="molecule type" value="Genomic_DNA"/>
</dbReference>
<dbReference type="Proteomes" id="UP000034875">
    <property type="component" value="Unassembled WGS sequence"/>
</dbReference>
<dbReference type="AlphaFoldDB" id="A0A0G0YYC2"/>
<feature type="compositionally biased region" description="Acidic residues" evidence="1">
    <location>
        <begin position="391"/>
        <end position="414"/>
    </location>
</feature>
<sequence length="533" mass="58415">MSPKIRFWSFLVLASSSACASREFAEVYEGTSSNEGVGGGCDTWFVKPVASELYFPGSYQNRNFLSPQNHLGEDILLPEGTPVVASGRGKLVVYRPAAGYGELAAVIEHDFETNMVFENGAGEAVVTDKILTISGHLRKSSIRGSTPLDWQEGDAVEVGDVIGFINDDAHNGEGSEHLHFGTRLMSAEKAKSLDPHAWFRGYDTVSRDFAADYGRPATVLDRLSRYFSACEESQENSVPNLLVSWAMSRDIYLPHITLSGMIIENNQITIPWHEIATASGNLISARFSLSEDQTFEFSVEFQYENNETGWSCVGIGQTIGYANAEWGTTRLEVYSVSNGMGGCNLRVTPKVQPQNTDKNPAPNNSDTENSENIPDAGTLENNPDLGTREPEESEFPEEIPPEETPPEETPPEEDPTPRQNNITCSVLGETLTISIIGDISETLVGGPLPFIGFISLGSNINGWQTQTNLPTYYTIYNGDAFLHELHVPNSINRFNLWVGNPDNTRWFNLASWQARGAGCQIVPDGLGGLVITR</sequence>
<dbReference type="SUPFAM" id="SSF51261">
    <property type="entry name" value="Duplicated hybrid motif"/>
    <property type="match status" value="1"/>
</dbReference>
<evidence type="ECO:0000256" key="2">
    <source>
        <dbReference type="SAM" id="SignalP"/>
    </source>
</evidence>
<feature type="region of interest" description="Disordered" evidence="1">
    <location>
        <begin position="345"/>
        <end position="422"/>
    </location>
</feature>
<proteinExistence type="predicted"/>
<dbReference type="Gene3D" id="2.70.70.10">
    <property type="entry name" value="Glucose Permease (Domain IIA)"/>
    <property type="match status" value="1"/>
</dbReference>
<feature type="chain" id="PRO_5002535528" description="M23ase beta-sheet core domain-containing protein" evidence="2">
    <location>
        <begin position="21"/>
        <end position="533"/>
    </location>
</feature>
<feature type="compositionally biased region" description="Polar residues" evidence="1">
    <location>
        <begin position="351"/>
        <end position="372"/>
    </location>
</feature>
<gene>
    <name evidence="4" type="ORF">UV05_C0053G0006</name>
</gene>
<dbReference type="Pfam" id="PF01551">
    <property type="entry name" value="Peptidase_M23"/>
    <property type="match status" value="1"/>
</dbReference>
<protein>
    <recommendedName>
        <fullName evidence="3">M23ase beta-sheet core domain-containing protein</fullName>
    </recommendedName>
</protein>
<comment type="caution">
    <text evidence="4">The sequence shown here is derived from an EMBL/GenBank/DDBJ whole genome shotgun (WGS) entry which is preliminary data.</text>
</comment>